<feature type="domain" description="PAS" evidence="1">
    <location>
        <begin position="710"/>
        <end position="780"/>
    </location>
</feature>
<evidence type="ECO:0000313" key="6">
    <source>
        <dbReference type="Proteomes" id="UP001597402"/>
    </source>
</evidence>
<dbReference type="SUPFAM" id="SSF141868">
    <property type="entry name" value="EAL domain-like"/>
    <property type="match status" value="1"/>
</dbReference>
<dbReference type="InterPro" id="IPR000700">
    <property type="entry name" value="PAS-assoc_C"/>
</dbReference>
<dbReference type="NCBIfam" id="TIGR00229">
    <property type="entry name" value="sensory_box"/>
    <property type="match status" value="2"/>
</dbReference>
<reference evidence="6" key="1">
    <citation type="journal article" date="2019" name="Int. J. Syst. Evol. Microbiol.">
        <title>The Global Catalogue of Microorganisms (GCM) 10K type strain sequencing project: providing services to taxonomists for standard genome sequencing and annotation.</title>
        <authorList>
            <consortium name="The Broad Institute Genomics Platform"/>
            <consortium name="The Broad Institute Genome Sequencing Center for Infectious Disease"/>
            <person name="Wu L."/>
            <person name="Ma J."/>
        </authorList>
    </citation>
    <scope>NUCLEOTIDE SEQUENCE [LARGE SCALE GENOMIC DNA]</scope>
    <source>
        <strain evidence="6">JCM 3338</strain>
    </source>
</reference>
<dbReference type="CDD" id="cd01949">
    <property type="entry name" value="GGDEF"/>
    <property type="match status" value="1"/>
</dbReference>
<dbReference type="PROSITE" id="PS50112">
    <property type="entry name" value="PAS"/>
    <property type="match status" value="2"/>
</dbReference>
<dbReference type="SMART" id="SM00086">
    <property type="entry name" value="PAC"/>
    <property type="match status" value="2"/>
</dbReference>
<dbReference type="InterPro" id="IPR000160">
    <property type="entry name" value="GGDEF_dom"/>
</dbReference>
<dbReference type="InterPro" id="IPR035919">
    <property type="entry name" value="EAL_sf"/>
</dbReference>
<dbReference type="SUPFAM" id="SSF55073">
    <property type="entry name" value="Nucleotide cyclase"/>
    <property type="match status" value="1"/>
</dbReference>
<dbReference type="Pfam" id="PF00989">
    <property type="entry name" value="PAS"/>
    <property type="match status" value="2"/>
</dbReference>
<dbReference type="Proteomes" id="UP001597402">
    <property type="component" value="Unassembled WGS sequence"/>
</dbReference>
<dbReference type="Gene3D" id="3.20.20.450">
    <property type="entry name" value="EAL domain"/>
    <property type="match status" value="1"/>
</dbReference>
<feature type="domain" description="PAC" evidence="2">
    <location>
        <begin position="657"/>
        <end position="709"/>
    </location>
</feature>
<name>A0ABW4XFP9_9ACTN</name>
<feature type="domain" description="PAS" evidence="1">
    <location>
        <begin position="593"/>
        <end position="667"/>
    </location>
</feature>
<dbReference type="InterPro" id="IPR013767">
    <property type="entry name" value="PAS_fold"/>
</dbReference>
<dbReference type="CDD" id="cd01948">
    <property type="entry name" value="EAL"/>
    <property type="match status" value="1"/>
</dbReference>
<dbReference type="PANTHER" id="PTHR44757">
    <property type="entry name" value="DIGUANYLATE CYCLASE DGCP"/>
    <property type="match status" value="1"/>
</dbReference>
<evidence type="ECO:0000313" key="5">
    <source>
        <dbReference type="EMBL" id="MFD2093524.1"/>
    </source>
</evidence>
<dbReference type="PROSITE" id="PS50883">
    <property type="entry name" value="EAL"/>
    <property type="match status" value="1"/>
</dbReference>
<dbReference type="PROSITE" id="PS50113">
    <property type="entry name" value="PAC"/>
    <property type="match status" value="1"/>
</dbReference>
<dbReference type="InterPro" id="IPR001633">
    <property type="entry name" value="EAL_dom"/>
</dbReference>
<gene>
    <name evidence="5" type="ORF">ACFSHS_18345</name>
</gene>
<protein>
    <submittedName>
        <fullName evidence="5">EAL domain-containing protein</fullName>
    </submittedName>
</protein>
<dbReference type="InterPro" id="IPR001610">
    <property type="entry name" value="PAC"/>
</dbReference>
<dbReference type="Gene3D" id="3.30.70.270">
    <property type="match status" value="1"/>
</dbReference>
<dbReference type="InterPro" id="IPR043128">
    <property type="entry name" value="Rev_trsase/Diguanyl_cyclase"/>
</dbReference>
<dbReference type="Gene3D" id="3.30.450.20">
    <property type="entry name" value="PAS domain"/>
    <property type="match status" value="2"/>
</dbReference>
<dbReference type="Pfam" id="PF00563">
    <property type="entry name" value="EAL"/>
    <property type="match status" value="1"/>
</dbReference>
<comment type="caution">
    <text evidence="5">The sequence shown here is derived from an EMBL/GenBank/DDBJ whole genome shotgun (WGS) entry which is preliminary data.</text>
</comment>
<dbReference type="RefSeq" id="WP_376879184.1">
    <property type="nucleotide sequence ID" value="NZ_JBHUHP010000019.1"/>
</dbReference>
<dbReference type="SMART" id="SM00052">
    <property type="entry name" value="EAL"/>
    <property type="match status" value="1"/>
</dbReference>
<feature type="domain" description="EAL" evidence="3">
    <location>
        <begin position="326"/>
        <end position="581"/>
    </location>
</feature>
<proteinExistence type="predicted"/>
<dbReference type="PROSITE" id="PS50887">
    <property type="entry name" value="GGDEF"/>
    <property type="match status" value="1"/>
</dbReference>
<evidence type="ECO:0000259" key="2">
    <source>
        <dbReference type="PROSITE" id="PS50113"/>
    </source>
</evidence>
<dbReference type="SUPFAM" id="SSF55785">
    <property type="entry name" value="PYP-like sensor domain (PAS domain)"/>
    <property type="match status" value="2"/>
</dbReference>
<dbReference type="CDD" id="cd00130">
    <property type="entry name" value="PAS"/>
    <property type="match status" value="2"/>
</dbReference>
<dbReference type="InterPro" id="IPR035965">
    <property type="entry name" value="PAS-like_dom_sf"/>
</dbReference>
<dbReference type="EMBL" id="JBHUHP010000019">
    <property type="protein sequence ID" value="MFD2093524.1"/>
    <property type="molecule type" value="Genomic_DNA"/>
</dbReference>
<dbReference type="PANTHER" id="PTHR44757:SF2">
    <property type="entry name" value="BIOFILM ARCHITECTURE MAINTENANCE PROTEIN MBAA"/>
    <property type="match status" value="1"/>
</dbReference>
<accession>A0ABW4XFP9</accession>
<dbReference type="InterPro" id="IPR052155">
    <property type="entry name" value="Biofilm_reg_signaling"/>
</dbReference>
<dbReference type="InterPro" id="IPR000014">
    <property type="entry name" value="PAS"/>
</dbReference>
<dbReference type="SMART" id="SM00267">
    <property type="entry name" value="GGDEF"/>
    <property type="match status" value="1"/>
</dbReference>
<dbReference type="NCBIfam" id="TIGR00254">
    <property type="entry name" value="GGDEF"/>
    <property type="match status" value="1"/>
</dbReference>
<evidence type="ECO:0000259" key="3">
    <source>
        <dbReference type="PROSITE" id="PS50883"/>
    </source>
</evidence>
<evidence type="ECO:0000259" key="4">
    <source>
        <dbReference type="PROSITE" id="PS50887"/>
    </source>
</evidence>
<sequence length="837" mass="89588">MPHPAGEQTLGDVAQPARAVRPDTLVRAVEELLRADGDAQWLVMTDAGGPVLLTRTWLQQLRSGSSGREDDARRPVREVSPPGAVVVPAACTVGEAAALVAERRRTGEQIPEALVVSRPDGAFGVVPLTTLFEHLAQHYAHRAVHDPLTGLPNRLFVEEQLQPPRSFRPAVLFFIDLDRFKDVNDQFGHAAGDEVLLQLAARLRALGRAEDLVARLSGDEFALITADRLTFEQAEAVANRILLAADTPLVLRGTDGAENLVTVGASVGIAHAPAGDGFFGAEALNVLLAQADAAMYRAKSLGRGRAAHFAPELLEDREATEAVRARHVLERRLRAAVDGGGLTLRYQPVVALPSGQVTGVEALARWHDEELGEISPDEFVPLAERTGLIVDLGRWVLRTACHEAARWPVVVAGPAASVAVNVSPVQLGQRDFVGDVVAALRASGLEPPRLCLEITETAAITDLASTAARLEELRRLGVRLALDDFGSGHSSLTLLRRLPVDLVKIDRSFVERVTTDTADAVLVRLVIEAAHSLGRRVCAEGVETLEQARQLVAMGCDSAQGWLFGRPADVPVLAGPTQGPAGMHVAAPAPLPLHGSDETVVVTTPDGIITYASATTGPVLGWLPQELVGRSVLDLLHPDDVERLRSAGRLGGAGGADGTVHRALHRDAGVRWLRTTMQELTDSTGSVREVLTVSRDVTATVAAQEALAESESMFRHAFDDAPIGMALTGLDGRFIRVNKAYAALVDRVPEQLAEMSVADLTHPDDLAQDDANLAQARTGAAQAHDVRKRYLRADGTPVHVRVHAAAVLDRSGRPAYVFAHILQREPHDDGRGRSRRG</sequence>
<dbReference type="InterPro" id="IPR029787">
    <property type="entry name" value="Nucleotide_cyclase"/>
</dbReference>
<dbReference type="Pfam" id="PF00990">
    <property type="entry name" value="GGDEF"/>
    <property type="match status" value="1"/>
</dbReference>
<keyword evidence="6" id="KW-1185">Reference proteome</keyword>
<evidence type="ECO:0000259" key="1">
    <source>
        <dbReference type="PROSITE" id="PS50112"/>
    </source>
</evidence>
<dbReference type="SMART" id="SM00091">
    <property type="entry name" value="PAS"/>
    <property type="match status" value="2"/>
</dbReference>
<organism evidence="5 6">
    <name type="scientific">Blastococcus deserti</name>
    <dbReference type="NCBI Taxonomy" id="2259033"/>
    <lineage>
        <taxon>Bacteria</taxon>
        <taxon>Bacillati</taxon>
        <taxon>Actinomycetota</taxon>
        <taxon>Actinomycetes</taxon>
        <taxon>Geodermatophilales</taxon>
        <taxon>Geodermatophilaceae</taxon>
        <taxon>Blastococcus</taxon>
    </lineage>
</organism>
<feature type="domain" description="GGDEF" evidence="4">
    <location>
        <begin position="168"/>
        <end position="311"/>
    </location>
</feature>